<reference evidence="2 3" key="1">
    <citation type="journal article" date="2014" name="Genome Biol. Evol.">
        <title>The secreted proteins of Achlya hypogyna and Thraustotheca clavata identify the ancestral oomycete secretome and reveal gene acquisitions by horizontal gene transfer.</title>
        <authorList>
            <person name="Misner I."/>
            <person name="Blouin N."/>
            <person name="Leonard G."/>
            <person name="Richards T.A."/>
            <person name="Lane C.E."/>
        </authorList>
    </citation>
    <scope>NUCLEOTIDE SEQUENCE [LARGE SCALE GENOMIC DNA]</scope>
    <source>
        <strain evidence="2 3">ATCC 34112</strain>
    </source>
</reference>
<dbReference type="InterPro" id="IPR001810">
    <property type="entry name" value="F-box_dom"/>
</dbReference>
<feature type="domain" description="Rab-GAP TBC" evidence="1">
    <location>
        <begin position="241"/>
        <end position="459"/>
    </location>
</feature>
<dbReference type="Proteomes" id="UP000243217">
    <property type="component" value="Unassembled WGS sequence"/>
</dbReference>
<protein>
    <recommendedName>
        <fullName evidence="1">Rab-GAP TBC domain-containing protein</fullName>
    </recommendedName>
</protein>
<dbReference type="InterPro" id="IPR050302">
    <property type="entry name" value="Rab_GAP_TBC_domain"/>
</dbReference>
<dbReference type="OrthoDB" id="295078at2759"/>
<dbReference type="InterPro" id="IPR035969">
    <property type="entry name" value="Rab-GAP_TBC_sf"/>
</dbReference>
<comment type="caution">
    <text evidence="2">The sequence shown here is derived from an EMBL/GenBank/DDBJ whole genome shotgun (WGS) entry which is preliminary data.</text>
</comment>
<dbReference type="PROSITE" id="PS50086">
    <property type="entry name" value="TBC_RABGAP"/>
    <property type="match status" value="1"/>
</dbReference>
<accession>A0A1V9ZBB1</accession>
<dbReference type="Pfam" id="PF00646">
    <property type="entry name" value="F-box"/>
    <property type="match status" value="1"/>
</dbReference>
<dbReference type="InterPro" id="IPR000195">
    <property type="entry name" value="Rab-GAP-TBC_dom"/>
</dbReference>
<dbReference type="STRING" id="74557.A0A1V9ZBB1"/>
<evidence type="ECO:0000259" key="1">
    <source>
        <dbReference type="PROSITE" id="PS50086"/>
    </source>
</evidence>
<dbReference type="EMBL" id="JNBS01002135">
    <property type="protein sequence ID" value="OQR95296.1"/>
    <property type="molecule type" value="Genomic_DNA"/>
</dbReference>
<dbReference type="GO" id="GO:0031267">
    <property type="term" value="F:small GTPase binding"/>
    <property type="evidence" value="ECO:0007669"/>
    <property type="project" value="TreeGrafter"/>
</dbReference>
<evidence type="ECO:0000313" key="2">
    <source>
        <dbReference type="EMBL" id="OQR95296.1"/>
    </source>
</evidence>
<dbReference type="Pfam" id="PF00566">
    <property type="entry name" value="RabGAP-TBC"/>
    <property type="match status" value="1"/>
</dbReference>
<dbReference type="AlphaFoldDB" id="A0A1V9ZBB1"/>
<dbReference type="CDD" id="cd09917">
    <property type="entry name" value="F-box_SF"/>
    <property type="match status" value="1"/>
</dbReference>
<dbReference type="GO" id="GO:0005096">
    <property type="term" value="F:GTPase activator activity"/>
    <property type="evidence" value="ECO:0007669"/>
    <property type="project" value="TreeGrafter"/>
</dbReference>
<dbReference type="SUPFAM" id="SSF47923">
    <property type="entry name" value="Ypt/Rab-GAP domain of gyp1p"/>
    <property type="match status" value="2"/>
</dbReference>
<evidence type="ECO:0000313" key="3">
    <source>
        <dbReference type="Proteomes" id="UP000243217"/>
    </source>
</evidence>
<gene>
    <name evidence="2" type="ORF">THRCLA_22162</name>
</gene>
<proteinExistence type="predicted"/>
<dbReference type="Gene3D" id="1.10.472.80">
    <property type="entry name" value="Ypt/Rab-GAP domain of gyp1p, domain 3"/>
    <property type="match status" value="1"/>
</dbReference>
<sequence>MGFFEAIASSLESWLLPSVPRPTSAVVGFVPPTQENAVKKFKIDEHVYSSKYASTNTRRKSAITVQDDPIDEITSRFRTSLRMTCHAEWVAGQQEATRIKAVHAANLTEYARYLTELDMLDPKQQSGARGRTWKSIEQATLLLNQLHHRAQDLEHLSKGDDRRKLLQRIYKLGESIQAFGDDAIAIILREIRTLRAPMGSLRGGSIHVFEFLSCFDVVQCRLVSKTWLNIIDSKRLLSASFKSVHQRWAYWQYHLNQQSLRNAVPCYSYEKLVFMAESDVSNKHHLAINADVHRTTFVRAECLYTNTPSSRLGRGSSMSVADQLLIEELQSKLARMLKAYAQLDPATGYCHGMTFLGSTILSILGYDEFRGFQVFTACFYQHDLRHVFCLPHLPGALLRMYQFDSILRIHLPTVAKCLLKHKIHPQMYASGWIMALFLNEPSLTPYTIRIIVDDFITSGWSAMIRVYFGLVSVQAHQITTPHMSKTIQALAKLPKSLDSSLMAALEEGSKASILEATNLLALTTLAKHFDLNSSLLDYF</sequence>
<keyword evidence="3" id="KW-1185">Reference proteome</keyword>
<dbReference type="SMART" id="SM00164">
    <property type="entry name" value="TBC"/>
    <property type="match status" value="1"/>
</dbReference>
<dbReference type="Gene3D" id="1.10.8.270">
    <property type="entry name" value="putative rabgap domain of human tbc1 domain family member 14 like domains"/>
    <property type="match status" value="1"/>
</dbReference>
<dbReference type="PANTHER" id="PTHR47219:SF9">
    <property type="entry name" value="GTPASE ACTIVATING PROTEIN AND CENTROSOME-ASSOCIATED, ISOFORM B"/>
    <property type="match status" value="1"/>
</dbReference>
<dbReference type="PANTHER" id="PTHR47219">
    <property type="entry name" value="RAB GTPASE-ACTIVATING PROTEIN 1-LIKE"/>
    <property type="match status" value="1"/>
</dbReference>
<organism evidence="2 3">
    <name type="scientific">Thraustotheca clavata</name>
    <dbReference type="NCBI Taxonomy" id="74557"/>
    <lineage>
        <taxon>Eukaryota</taxon>
        <taxon>Sar</taxon>
        <taxon>Stramenopiles</taxon>
        <taxon>Oomycota</taxon>
        <taxon>Saprolegniomycetes</taxon>
        <taxon>Saprolegniales</taxon>
        <taxon>Achlyaceae</taxon>
        <taxon>Thraustotheca</taxon>
    </lineage>
</organism>
<name>A0A1V9ZBB1_9STRA</name>